<dbReference type="OrthoDB" id="9771580at2"/>
<dbReference type="EMBL" id="VZCB01000079">
    <property type="protein sequence ID" value="MQN81262.1"/>
    <property type="molecule type" value="Genomic_DNA"/>
</dbReference>
<reference evidence="1 2" key="1">
    <citation type="submission" date="2019-09" db="EMBL/GenBank/DDBJ databases">
        <title>Distinct polysaccharide growth profiles of human intestinal Prevotella copri isolates.</title>
        <authorList>
            <person name="Fehlner-Peach H."/>
            <person name="Magnabosco C."/>
            <person name="Raghavan V."/>
            <person name="Scher J.U."/>
            <person name="Tett A."/>
            <person name="Cox L.M."/>
            <person name="Gottsegen C."/>
            <person name="Watters A."/>
            <person name="Wiltshire- Gordon J.D."/>
            <person name="Segata N."/>
            <person name="Bonneau R."/>
            <person name="Littman D.R."/>
        </authorList>
    </citation>
    <scope>NUCLEOTIDE SEQUENCE [LARGE SCALE GENOMIC DNA]</scope>
    <source>
        <strain evidence="2">iA622</strain>
    </source>
</reference>
<sequence length="484" mass="55653">MMHDTELQKMWVLQNPLNFTRYFFKENGGKRFIVGHHHKRVCDALDKVLKGECNKLIINIAPRYGKTELAVKNFIAMGLAINPASNFIHLSYSSDLAVDNSIAIKDIVNSEAYQAMFETRVKYGSDTKAQWDTEQGGGVYATSTLGQITGFGAGEVDRVDEHGNPLPYRFAGAIIIDDPIKPEDALSDVVRERVNRRFETTIRNRVNSRNTPIIIIMQRLHEHDLCGYLQEIEPDDWTVVSLPCVTIDEDGHRQPLWEFKHTLEELEKIRLANSFVYETQYMQNPTPIEGLMYSHFKTYDTMPIEAHLPRRKCYIDTADTGADWLCAICYEEYESGCYVTDIVFTNKSMEYTEPAVSRMLVRNQTQEVVVESNNGGRGFRRNVEKLVRTLGNWDMVFIDLAQTANKQTRIFTNSSKVQNMVFYPEGWEDRWTHYANAMKSYRKEGGNEHDDAPDCTTGIVERFGLFTSAEITDEEEEEIEDEVY</sequence>
<dbReference type="NCBIfam" id="TIGR01630">
    <property type="entry name" value="psiM2_ORF9"/>
    <property type="match status" value="1"/>
</dbReference>
<accession>A0A6G1U132</accession>
<organism evidence="1 2">
    <name type="scientific">Segatella copri</name>
    <dbReference type="NCBI Taxonomy" id="165179"/>
    <lineage>
        <taxon>Bacteria</taxon>
        <taxon>Pseudomonadati</taxon>
        <taxon>Bacteroidota</taxon>
        <taxon>Bacteroidia</taxon>
        <taxon>Bacteroidales</taxon>
        <taxon>Prevotellaceae</taxon>
        <taxon>Segatella</taxon>
    </lineage>
</organism>
<dbReference type="Proteomes" id="UP000480425">
    <property type="component" value="Unassembled WGS sequence"/>
</dbReference>
<dbReference type="InterPro" id="IPR006517">
    <property type="entry name" value="Phage_terminase_lsu-like_C"/>
</dbReference>
<comment type="caution">
    <text evidence="1">The sequence shown here is derived from an EMBL/GenBank/DDBJ whole genome shotgun (WGS) entry which is preliminary data.</text>
</comment>
<evidence type="ECO:0000313" key="2">
    <source>
        <dbReference type="Proteomes" id="UP000480425"/>
    </source>
</evidence>
<protein>
    <submittedName>
        <fullName evidence="1">Phage terminase large subunit</fullName>
    </submittedName>
</protein>
<dbReference type="RefSeq" id="WP_153124347.1">
    <property type="nucleotide sequence ID" value="NZ_VZCB01000079.1"/>
</dbReference>
<dbReference type="AlphaFoldDB" id="A0A6G1U132"/>
<evidence type="ECO:0000313" key="1">
    <source>
        <dbReference type="EMBL" id="MQN81262.1"/>
    </source>
</evidence>
<gene>
    <name evidence="1" type="primary">terL</name>
    <name evidence="1" type="ORF">F7D73_09945</name>
</gene>
<proteinExistence type="predicted"/>
<name>A0A6G1U132_9BACT</name>